<dbReference type="EMBL" id="JARQZJ010000110">
    <property type="protein sequence ID" value="KAK9887472.1"/>
    <property type="molecule type" value="Genomic_DNA"/>
</dbReference>
<reference evidence="2 3" key="1">
    <citation type="submission" date="2023-03" db="EMBL/GenBank/DDBJ databases">
        <title>Genome insight into feeding habits of ladybird beetles.</title>
        <authorList>
            <person name="Li H.-S."/>
            <person name="Huang Y.-H."/>
            <person name="Pang H."/>
        </authorList>
    </citation>
    <scope>NUCLEOTIDE SEQUENCE [LARGE SCALE GENOMIC DNA]</scope>
    <source>
        <strain evidence="2">SYSU_2023b</strain>
        <tissue evidence="2">Whole body</tissue>
    </source>
</reference>
<dbReference type="Proteomes" id="UP001431783">
    <property type="component" value="Unassembled WGS sequence"/>
</dbReference>
<evidence type="ECO:0000256" key="1">
    <source>
        <dbReference type="ARBA" id="ARBA00034118"/>
    </source>
</evidence>
<sequence length="189" mass="21689">YGKKELERLESILPREGVTAKTEKSEKKTISDIANLKTIEEITEKRSDNNESMEIDSTVDMPPKFNAKTLRDKNGAYLVWLHPRKYPKKGKKQKNKANKKRKEVVNDCKYNVSISRNVNYADVCLAPGVSANLEEVNHLVTSSIMESFPILIISFPSCLFFLRTFRICHVKDEDAQRPVTCQIYDSGFR</sequence>
<dbReference type="AlphaFoldDB" id="A0AAW1UVL2"/>
<dbReference type="InterPro" id="IPR018784">
    <property type="entry name" value="LLPH-like"/>
</dbReference>
<comment type="caution">
    <text evidence="2">The sequence shown here is derived from an EMBL/GenBank/DDBJ whole genome shotgun (WGS) entry which is preliminary data.</text>
</comment>
<accession>A0AAW1UVL2</accession>
<feature type="non-terminal residue" evidence="2">
    <location>
        <position position="1"/>
    </location>
</feature>
<evidence type="ECO:0000313" key="3">
    <source>
        <dbReference type="Proteomes" id="UP001431783"/>
    </source>
</evidence>
<name>A0AAW1UVL2_9CUCU</name>
<protein>
    <submittedName>
        <fullName evidence="2">Uncharacterized protein</fullName>
    </submittedName>
</protein>
<evidence type="ECO:0000313" key="2">
    <source>
        <dbReference type="EMBL" id="KAK9887472.1"/>
    </source>
</evidence>
<organism evidence="2 3">
    <name type="scientific">Henosepilachna vigintioctopunctata</name>
    <dbReference type="NCBI Taxonomy" id="420089"/>
    <lineage>
        <taxon>Eukaryota</taxon>
        <taxon>Metazoa</taxon>
        <taxon>Ecdysozoa</taxon>
        <taxon>Arthropoda</taxon>
        <taxon>Hexapoda</taxon>
        <taxon>Insecta</taxon>
        <taxon>Pterygota</taxon>
        <taxon>Neoptera</taxon>
        <taxon>Endopterygota</taxon>
        <taxon>Coleoptera</taxon>
        <taxon>Polyphaga</taxon>
        <taxon>Cucujiformia</taxon>
        <taxon>Coccinelloidea</taxon>
        <taxon>Coccinellidae</taxon>
        <taxon>Epilachninae</taxon>
        <taxon>Epilachnini</taxon>
        <taxon>Henosepilachna</taxon>
    </lineage>
</organism>
<keyword evidence="3" id="KW-1185">Reference proteome</keyword>
<proteinExistence type="inferred from homology"/>
<dbReference type="Pfam" id="PF10169">
    <property type="entry name" value="LLPH"/>
    <property type="match status" value="1"/>
</dbReference>
<comment type="similarity">
    <text evidence="1">Belongs to the learning-associated protein family.</text>
</comment>
<gene>
    <name evidence="2" type="ORF">WA026_022620</name>
</gene>